<sequence length="406" mass="42592">MFLSLQLCIVSRSIPTTRTRRPQTFSPSLPMATRGLVLAALAAAVLAQTPTDLVTVLNSTKGASTISEVVSEVPGFLDAISGKTNLTFLAPNDTAIAEFLNTPAGQALEDAGDDYLLNLLLYHVIDGGYNNITDYYISPTLLTSSNYTNVTGGQDIGIYYDDDENVVGFYGGLDYNPEGPATPIPFSQGWIYLINGVLKIPPSVSETVTSGDFNGSSFVTALNQTGLTEQIDLLHDATYIIPVNDGFQAVEQALSELSTEQLAEVLKYHVVTGKVWHFDDFQNGTQLTTLQGQSLTVSITPAGDYFINNAGINYVDLAVSEGVVIFVDNVLNPNASWTPPVNGTEDGVPAWPVSNAANNGSYGSATATATSTLATATFTGLAAAPLKTGAVGAAALFGGAALALVL</sequence>
<evidence type="ECO:0000259" key="1">
    <source>
        <dbReference type="PROSITE" id="PS50213"/>
    </source>
</evidence>
<dbReference type="GO" id="GO:0000329">
    <property type="term" value="C:fungal-type vacuole membrane"/>
    <property type="evidence" value="ECO:0007669"/>
    <property type="project" value="TreeGrafter"/>
</dbReference>
<dbReference type="InterPro" id="IPR036378">
    <property type="entry name" value="FAS1_dom_sf"/>
</dbReference>
<gene>
    <name evidence="2" type="ORF">PV07_03367</name>
</gene>
<dbReference type="Gene3D" id="2.30.180.10">
    <property type="entry name" value="FAS1 domain"/>
    <property type="match status" value="2"/>
</dbReference>
<protein>
    <recommendedName>
        <fullName evidence="1">FAS1 domain-containing protein</fullName>
    </recommendedName>
</protein>
<dbReference type="PANTHER" id="PTHR10900:SF77">
    <property type="entry name" value="FI19380P1"/>
    <property type="match status" value="1"/>
</dbReference>
<dbReference type="Proteomes" id="UP000054466">
    <property type="component" value="Unassembled WGS sequence"/>
</dbReference>
<dbReference type="PROSITE" id="PS50213">
    <property type="entry name" value="FAS1"/>
    <property type="match status" value="2"/>
</dbReference>
<reference evidence="2 3" key="1">
    <citation type="submission" date="2015-01" db="EMBL/GenBank/DDBJ databases">
        <title>The Genome Sequence of Cladophialophora immunda CBS83496.</title>
        <authorList>
            <consortium name="The Broad Institute Genomics Platform"/>
            <person name="Cuomo C."/>
            <person name="de Hoog S."/>
            <person name="Gorbushina A."/>
            <person name="Stielow B."/>
            <person name="Teixiera M."/>
            <person name="Abouelleil A."/>
            <person name="Chapman S.B."/>
            <person name="Priest M."/>
            <person name="Young S.K."/>
            <person name="Wortman J."/>
            <person name="Nusbaum C."/>
            <person name="Birren B."/>
        </authorList>
    </citation>
    <scope>NUCLEOTIDE SEQUENCE [LARGE SCALE GENOMIC DNA]</scope>
    <source>
        <strain evidence="2 3">CBS 83496</strain>
    </source>
</reference>
<dbReference type="InterPro" id="IPR000782">
    <property type="entry name" value="FAS1_domain"/>
</dbReference>
<dbReference type="GeneID" id="27342561"/>
<dbReference type="STRING" id="569365.A0A0D1ZUG8"/>
<evidence type="ECO:0000313" key="3">
    <source>
        <dbReference type="Proteomes" id="UP000054466"/>
    </source>
</evidence>
<keyword evidence="3" id="KW-1185">Reference proteome</keyword>
<dbReference type="OrthoDB" id="286301at2759"/>
<evidence type="ECO:0000313" key="2">
    <source>
        <dbReference type="EMBL" id="KIW31771.1"/>
    </source>
</evidence>
<dbReference type="VEuPathDB" id="FungiDB:PV07_03367"/>
<dbReference type="GO" id="GO:0016236">
    <property type="term" value="P:macroautophagy"/>
    <property type="evidence" value="ECO:0007669"/>
    <property type="project" value="TreeGrafter"/>
</dbReference>
<feature type="domain" description="FAS1" evidence="1">
    <location>
        <begin position="202"/>
        <end position="331"/>
    </location>
</feature>
<dbReference type="EMBL" id="KN847041">
    <property type="protein sequence ID" value="KIW31771.1"/>
    <property type="molecule type" value="Genomic_DNA"/>
</dbReference>
<name>A0A0D1ZUG8_9EURO</name>
<dbReference type="RefSeq" id="XP_016251987.1">
    <property type="nucleotide sequence ID" value="XM_016390085.1"/>
</dbReference>
<proteinExistence type="predicted"/>
<dbReference type="AlphaFoldDB" id="A0A0D1ZUG8"/>
<dbReference type="PANTHER" id="PTHR10900">
    <property type="entry name" value="PERIOSTIN-RELATED"/>
    <property type="match status" value="1"/>
</dbReference>
<dbReference type="SMART" id="SM00554">
    <property type="entry name" value="FAS1"/>
    <property type="match status" value="2"/>
</dbReference>
<dbReference type="InterPro" id="IPR050904">
    <property type="entry name" value="Adhesion/Biosynth-related"/>
</dbReference>
<feature type="domain" description="FAS1" evidence="1">
    <location>
        <begin position="50"/>
        <end position="198"/>
    </location>
</feature>
<accession>A0A0D1ZUG8</accession>
<organism evidence="2 3">
    <name type="scientific">Cladophialophora immunda</name>
    <dbReference type="NCBI Taxonomy" id="569365"/>
    <lineage>
        <taxon>Eukaryota</taxon>
        <taxon>Fungi</taxon>
        <taxon>Dikarya</taxon>
        <taxon>Ascomycota</taxon>
        <taxon>Pezizomycotina</taxon>
        <taxon>Eurotiomycetes</taxon>
        <taxon>Chaetothyriomycetidae</taxon>
        <taxon>Chaetothyriales</taxon>
        <taxon>Herpotrichiellaceae</taxon>
        <taxon>Cladophialophora</taxon>
    </lineage>
</organism>
<dbReference type="SUPFAM" id="SSF82153">
    <property type="entry name" value="FAS1 domain"/>
    <property type="match status" value="2"/>
</dbReference>
<dbReference type="HOGENOM" id="CLU_031281_2_2_1"/>
<dbReference type="Pfam" id="PF02469">
    <property type="entry name" value="Fasciclin"/>
    <property type="match status" value="2"/>
</dbReference>